<dbReference type="PANTHER" id="PTHR33395:SF22">
    <property type="entry name" value="REVERSE TRANSCRIPTASE DOMAIN-CONTAINING PROTEIN"/>
    <property type="match status" value="1"/>
</dbReference>
<dbReference type="OrthoDB" id="2207231at2759"/>
<dbReference type="Gene3D" id="3.60.10.10">
    <property type="entry name" value="Endonuclease/exonuclease/phosphatase"/>
    <property type="match status" value="1"/>
</dbReference>
<dbReference type="EMBL" id="LN721780">
    <property type="protein sequence ID" value="CEP09529.1"/>
    <property type="molecule type" value="Genomic_DNA"/>
</dbReference>
<evidence type="ECO:0000313" key="1">
    <source>
        <dbReference type="EMBL" id="CEP09529.1"/>
    </source>
</evidence>
<proteinExistence type="predicted"/>
<dbReference type="SUPFAM" id="SSF56219">
    <property type="entry name" value="DNase I-like"/>
    <property type="match status" value="1"/>
</dbReference>
<gene>
    <name evidence="1" type="primary">PARPA_03042.1 scaffold 6415</name>
</gene>
<sequence length="460" mass="53746">HYANNYEFDHLLLCGDFNTRLGDYVGDKRQNGRYQFFLDFLHAHHLTLHNVDHAFGIPTYIRGTEANPTDKTSIIDYFLSTHPFDLEGMSMTINHDVYLGSDHKMVHFSLPHNFRPPPITNIHPRLLWNLNKFKQSKIHPTRHLDYIRQYRNQISPHLTALSQRMEPTILSSISEHDYKQEYIDNLNTTLIEIVHSSLDSTIHRHKPRQKDWKWFYSQQLADACHHRERLYKKWKHANQFNKILFFEQFQEAAEKVKSLINKNKRLYFRQFCDKLCTSEFSKAASKIKNIKRNKSRLASNVFQHIDGPQAAVDAITTSWQDTYDGKYINPTIEPVPTEFPPSANGYDTPILFDVDDVAHAIKCLPTNKAPGFDHIKSEMLKPITDLISPVLHQFFSLCWKFALVPTAYNHAQVIPIYKKGPVNDPKNHRPISLICTFRKIYEICLYNVLLPRSVPLDPVQ</sequence>
<reference evidence="1 2" key="1">
    <citation type="submission" date="2014-09" db="EMBL/GenBank/DDBJ databases">
        <authorList>
            <person name="Ellenberger Sabrina"/>
        </authorList>
    </citation>
    <scope>NUCLEOTIDE SEQUENCE [LARGE SCALE GENOMIC DNA]</scope>
    <source>
        <strain evidence="1 2">CBS 412.66</strain>
    </source>
</reference>
<accession>A0A0B7N380</accession>
<dbReference type="AlphaFoldDB" id="A0A0B7N380"/>
<protein>
    <submittedName>
        <fullName evidence="1">Uncharacterized protein</fullName>
    </submittedName>
</protein>
<dbReference type="Proteomes" id="UP000054107">
    <property type="component" value="Unassembled WGS sequence"/>
</dbReference>
<keyword evidence="2" id="KW-1185">Reference proteome</keyword>
<name>A0A0B7N380_9FUNG</name>
<organism evidence="1 2">
    <name type="scientific">Parasitella parasitica</name>
    <dbReference type="NCBI Taxonomy" id="35722"/>
    <lineage>
        <taxon>Eukaryota</taxon>
        <taxon>Fungi</taxon>
        <taxon>Fungi incertae sedis</taxon>
        <taxon>Mucoromycota</taxon>
        <taxon>Mucoromycotina</taxon>
        <taxon>Mucoromycetes</taxon>
        <taxon>Mucorales</taxon>
        <taxon>Mucorineae</taxon>
        <taxon>Mucoraceae</taxon>
        <taxon>Parasitella</taxon>
    </lineage>
</organism>
<dbReference type="PANTHER" id="PTHR33395">
    <property type="entry name" value="TRANSCRIPTASE, PUTATIVE-RELATED-RELATED"/>
    <property type="match status" value="1"/>
</dbReference>
<feature type="non-terminal residue" evidence="1">
    <location>
        <position position="1"/>
    </location>
</feature>
<dbReference type="GO" id="GO:0031012">
    <property type="term" value="C:extracellular matrix"/>
    <property type="evidence" value="ECO:0007669"/>
    <property type="project" value="TreeGrafter"/>
</dbReference>
<evidence type="ECO:0000313" key="2">
    <source>
        <dbReference type="Proteomes" id="UP000054107"/>
    </source>
</evidence>
<feature type="non-terminal residue" evidence="1">
    <location>
        <position position="460"/>
    </location>
</feature>
<dbReference type="InterPro" id="IPR036691">
    <property type="entry name" value="Endo/exonu/phosph_ase_sf"/>
</dbReference>